<feature type="transmembrane region" description="Helical" evidence="1">
    <location>
        <begin position="46"/>
        <end position="66"/>
    </location>
</feature>
<name>A0A2G5SKQ8_9PELO</name>
<dbReference type="AlphaFoldDB" id="A0A2G5SKQ8"/>
<organism evidence="2 3">
    <name type="scientific">Caenorhabditis nigoni</name>
    <dbReference type="NCBI Taxonomy" id="1611254"/>
    <lineage>
        <taxon>Eukaryota</taxon>
        <taxon>Metazoa</taxon>
        <taxon>Ecdysozoa</taxon>
        <taxon>Nematoda</taxon>
        <taxon>Chromadorea</taxon>
        <taxon>Rhabditida</taxon>
        <taxon>Rhabditina</taxon>
        <taxon>Rhabditomorpha</taxon>
        <taxon>Rhabditoidea</taxon>
        <taxon>Rhabditidae</taxon>
        <taxon>Peloderinae</taxon>
        <taxon>Caenorhabditis</taxon>
    </lineage>
</organism>
<keyword evidence="1" id="KW-0812">Transmembrane</keyword>
<reference evidence="3" key="1">
    <citation type="submission" date="2017-10" db="EMBL/GenBank/DDBJ databases">
        <title>Rapid genome shrinkage in a self-fertile nematode reveals novel sperm competition proteins.</title>
        <authorList>
            <person name="Yin D."/>
            <person name="Schwarz E.M."/>
            <person name="Thomas C.G."/>
            <person name="Felde R.L."/>
            <person name="Korf I.F."/>
            <person name="Cutter A.D."/>
            <person name="Schartner C.M."/>
            <person name="Ralston E.J."/>
            <person name="Meyer B.J."/>
            <person name="Haag E.S."/>
        </authorList>
    </citation>
    <scope>NUCLEOTIDE SEQUENCE [LARGE SCALE GENOMIC DNA]</scope>
    <source>
        <strain evidence="3">JU1422</strain>
    </source>
</reference>
<keyword evidence="1" id="KW-0472">Membrane</keyword>
<dbReference type="Proteomes" id="UP000230233">
    <property type="component" value="Chromosome X"/>
</dbReference>
<evidence type="ECO:0000313" key="3">
    <source>
        <dbReference type="Proteomes" id="UP000230233"/>
    </source>
</evidence>
<sequence>MKPKCNNIHPMKENKKPNMDAKLEEFSDDDDDSLMDITLPMTKKCYVTYLIAFMAFACFIIVIVVLKEGLGYRNRIQN</sequence>
<evidence type="ECO:0000313" key="2">
    <source>
        <dbReference type="EMBL" id="PIC15607.1"/>
    </source>
</evidence>
<comment type="caution">
    <text evidence="2">The sequence shown here is derived from an EMBL/GenBank/DDBJ whole genome shotgun (WGS) entry which is preliminary data.</text>
</comment>
<evidence type="ECO:0000256" key="1">
    <source>
        <dbReference type="SAM" id="Phobius"/>
    </source>
</evidence>
<keyword evidence="3" id="KW-1185">Reference proteome</keyword>
<accession>A0A2G5SKQ8</accession>
<gene>
    <name evidence="2" type="primary">Cnig_chr_X.g22518</name>
    <name evidence="2" type="ORF">B9Z55_022518</name>
</gene>
<protein>
    <submittedName>
        <fullName evidence="2">Uncharacterized protein</fullName>
    </submittedName>
</protein>
<proteinExistence type="predicted"/>
<dbReference type="EMBL" id="PDUG01000006">
    <property type="protein sequence ID" value="PIC15607.1"/>
    <property type="molecule type" value="Genomic_DNA"/>
</dbReference>
<dbReference type="OrthoDB" id="10313750at2759"/>
<keyword evidence="1" id="KW-1133">Transmembrane helix</keyword>